<evidence type="ECO:0000313" key="2">
    <source>
        <dbReference type="EMBL" id="CAG6390875.1"/>
    </source>
</evidence>
<protein>
    <submittedName>
        <fullName evidence="2">Heme-degrading monooxygenase HmoA</fullName>
    </submittedName>
</protein>
<evidence type="ECO:0000259" key="1">
    <source>
        <dbReference type="PROSITE" id="PS51725"/>
    </source>
</evidence>
<dbReference type="AlphaFoldDB" id="A0A9W4DIJ9"/>
<dbReference type="Pfam" id="PF03992">
    <property type="entry name" value="ABM"/>
    <property type="match status" value="1"/>
</dbReference>
<proteinExistence type="predicted"/>
<dbReference type="InterPro" id="IPR007138">
    <property type="entry name" value="ABM_dom"/>
</dbReference>
<dbReference type="PROSITE" id="PS51725">
    <property type="entry name" value="ABM"/>
    <property type="match status" value="1"/>
</dbReference>
<organism evidence="2 3">
    <name type="scientific">Actinacidiphila cocklensis</name>
    <dbReference type="NCBI Taxonomy" id="887465"/>
    <lineage>
        <taxon>Bacteria</taxon>
        <taxon>Bacillati</taxon>
        <taxon>Actinomycetota</taxon>
        <taxon>Actinomycetes</taxon>
        <taxon>Kitasatosporales</taxon>
        <taxon>Streptomycetaceae</taxon>
        <taxon>Actinacidiphila</taxon>
    </lineage>
</organism>
<keyword evidence="2" id="KW-0560">Oxidoreductase</keyword>
<sequence>MPKIAADGKYLIVLNLFSTDAADKQESLLGAMREIVDSAAYPGWVSSTMHSGTDRFGTANFIQWRSTEDLEKRYAGEEFKHRTMPLFTEMTTSIRLLQNEIVHTLQAPELDGVTEISTSRDDYTVIDIVSVAPENQDVLIEALGAGHEFLLKVPGFRSSTVLRGLRARGLDGSFAVVYAQWADKAAYDAYRTTPQSEQPAERLAAEARIDELATARDSNTYRVVHSRSAA</sequence>
<dbReference type="EMBL" id="CAJSLV010000001">
    <property type="protein sequence ID" value="CAG6390875.1"/>
    <property type="molecule type" value="Genomic_DNA"/>
</dbReference>
<dbReference type="GO" id="GO:0004497">
    <property type="term" value="F:monooxygenase activity"/>
    <property type="evidence" value="ECO:0007669"/>
    <property type="project" value="UniProtKB-KW"/>
</dbReference>
<reference evidence="2" key="1">
    <citation type="submission" date="2021-05" db="EMBL/GenBank/DDBJ databases">
        <authorList>
            <person name="Arsene-Ploetze F."/>
        </authorList>
    </citation>
    <scope>NUCLEOTIDE SEQUENCE</scope>
    <source>
        <strain evidence="2">DSM 42138</strain>
    </source>
</reference>
<keyword evidence="3" id="KW-1185">Reference proteome</keyword>
<dbReference type="Proteomes" id="UP001152519">
    <property type="component" value="Unassembled WGS sequence"/>
</dbReference>
<accession>A0A9W4DIJ9</accession>
<dbReference type="InterPro" id="IPR011008">
    <property type="entry name" value="Dimeric_a/b-barrel"/>
</dbReference>
<dbReference type="SUPFAM" id="SSF54909">
    <property type="entry name" value="Dimeric alpha+beta barrel"/>
    <property type="match status" value="2"/>
</dbReference>
<evidence type="ECO:0000313" key="3">
    <source>
        <dbReference type="Proteomes" id="UP001152519"/>
    </source>
</evidence>
<name>A0A9W4DIJ9_9ACTN</name>
<dbReference type="RefSeq" id="WP_251483980.1">
    <property type="nucleotide sequence ID" value="NZ_CAJSLV010000001.1"/>
</dbReference>
<keyword evidence="2" id="KW-0503">Monooxygenase</keyword>
<gene>
    <name evidence="2" type="ORF">SCOCK_10343</name>
</gene>
<feature type="domain" description="ABM" evidence="1">
    <location>
        <begin position="123"/>
        <end position="221"/>
    </location>
</feature>
<comment type="caution">
    <text evidence="2">The sequence shown here is derived from an EMBL/GenBank/DDBJ whole genome shotgun (WGS) entry which is preliminary data.</text>
</comment>
<dbReference type="Gene3D" id="3.30.70.100">
    <property type="match status" value="2"/>
</dbReference>